<evidence type="ECO:0000313" key="7">
    <source>
        <dbReference type="Proteomes" id="UP001497744"/>
    </source>
</evidence>
<evidence type="ECO:0000256" key="4">
    <source>
        <dbReference type="SAM" id="MobiDB-lite"/>
    </source>
</evidence>
<dbReference type="Gene3D" id="2.130.10.10">
    <property type="entry name" value="YVTN repeat-like/Quinoprotein amine dehydrogenase"/>
    <property type="match status" value="2"/>
</dbReference>
<dbReference type="GO" id="GO:0005669">
    <property type="term" value="C:transcription factor TFIID complex"/>
    <property type="evidence" value="ECO:0007669"/>
    <property type="project" value="TreeGrafter"/>
</dbReference>
<keyword evidence="7" id="KW-1185">Reference proteome</keyword>
<dbReference type="InterPro" id="IPR007582">
    <property type="entry name" value="TFIID_NTD2"/>
</dbReference>
<evidence type="ECO:0000259" key="5">
    <source>
        <dbReference type="Pfam" id="PF04494"/>
    </source>
</evidence>
<organism evidence="6 7">
    <name type="scientific">Babesia caballi</name>
    <dbReference type="NCBI Taxonomy" id="5871"/>
    <lineage>
        <taxon>Eukaryota</taxon>
        <taxon>Sar</taxon>
        <taxon>Alveolata</taxon>
        <taxon>Apicomplexa</taxon>
        <taxon>Aconoidasida</taxon>
        <taxon>Piroplasmida</taxon>
        <taxon>Babesiidae</taxon>
        <taxon>Babesia</taxon>
    </lineage>
</organism>
<protein>
    <submittedName>
        <fullName evidence="6">TFIID and SAGA subunit</fullName>
    </submittedName>
</protein>
<evidence type="ECO:0000256" key="2">
    <source>
        <dbReference type="ARBA" id="ARBA00023242"/>
    </source>
</evidence>
<dbReference type="InterPro" id="IPR015943">
    <property type="entry name" value="WD40/YVTN_repeat-like_dom_sf"/>
</dbReference>
<dbReference type="EMBL" id="BPLF01000001">
    <property type="protein sequence ID" value="GIX61845.1"/>
    <property type="molecule type" value="Genomic_DNA"/>
</dbReference>
<dbReference type="SUPFAM" id="SSF50978">
    <property type="entry name" value="WD40 repeat-like"/>
    <property type="match status" value="1"/>
</dbReference>
<dbReference type="PROSITE" id="PS50082">
    <property type="entry name" value="WD_REPEATS_2"/>
    <property type="match status" value="3"/>
</dbReference>
<dbReference type="PROSITE" id="PS50231">
    <property type="entry name" value="RICIN_B_LECTIN"/>
    <property type="match status" value="1"/>
</dbReference>
<dbReference type="GO" id="GO:0006367">
    <property type="term" value="P:transcription initiation at RNA polymerase II promoter"/>
    <property type="evidence" value="ECO:0007669"/>
    <property type="project" value="TreeGrafter"/>
</dbReference>
<dbReference type="Proteomes" id="UP001497744">
    <property type="component" value="Unassembled WGS sequence"/>
</dbReference>
<keyword evidence="2" id="KW-0539">Nucleus</keyword>
<feature type="repeat" description="WD" evidence="3">
    <location>
        <begin position="510"/>
        <end position="535"/>
    </location>
</feature>
<evidence type="ECO:0000256" key="3">
    <source>
        <dbReference type="PROSITE-ProRule" id="PRU00221"/>
    </source>
</evidence>
<comment type="subcellular location">
    <subcellularLocation>
        <location evidence="1">Nucleus</location>
    </subcellularLocation>
</comment>
<feature type="compositionally biased region" description="Acidic residues" evidence="4">
    <location>
        <begin position="16"/>
        <end position="33"/>
    </location>
</feature>
<dbReference type="Gene3D" id="1.25.40.500">
    <property type="entry name" value="TFIID subunit TAF5, NTD2 domain"/>
    <property type="match status" value="1"/>
</dbReference>
<dbReference type="SMART" id="SM00320">
    <property type="entry name" value="WD40"/>
    <property type="match status" value="6"/>
</dbReference>
<dbReference type="Pfam" id="PF04494">
    <property type="entry name" value="TFIID_NTD2"/>
    <property type="match status" value="1"/>
</dbReference>
<gene>
    <name evidence="6" type="ORF">BcabD6B2_12800</name>
</gene>
<dbReference type="GO" id="GO:0016251">
    <property type="term" value="F:RNA polymerase II general transcription initiation factor activity"/>
    <property type="evidence" value="ECO:0007669"/>
    <property type="project" value="TreeGrafter"/>
</dbReference>
<evidence type="ECO:0000256" key="1">
    <source>
        <dbReference type="ARBA" id="ARBA00004123"/>
    </source>
</evidence>
<keyword evidence="3" id="KW-0853">WD repeat</keyword>
<comment type="caution">
    <text evidence="6">The sequence shown here is derived from an EMBL/GenBank/DDBJ whole genome shotgun (WGS) entry which is preliminary data.</text>
</comment>
<dbReference type="AlphaFoldDB" id="A0AAV4LQT9"/>
<feature type="repeat" description="WD" evidence="3">
    <location>
        <begin position="458"/>
        <end position="489"/>
    </location>
</feature>
<evidence type="ECO:0000313" key="6">
    <source>
        <dbReference type="EMBL" id="GIX61845.1"/>
    </source>
</evidence>
<accession>A0AAV4LQT9</accession>
<dbReference type="GeneID" id="94193328"/>
<dbReference type="PANTHER" id="PTHR19879">
    <property type="entry name" value="TRANSCRIPTION INITIATION FACTOR TFIID"/>
    <property type="match status" value="1"/>
</dbReference>
<sequence>MDDANGLAVAIPQPLEEADAEPEGLAEEESSDAEDTKVGVKDPEESFLAYTGELQRMVSWAVSSLNRSREELLDVCFVAYLEIYVKLFRTSAAYGRRFLQEFAVVFEDKFGYFVKQMLDFLFPDQLANSPLIRQRVFHQQKYYVVLSKRAMRLITGWMNNNEGSLVDDVIKEGVEFLDGETFNHSQGHLFRRHFIAKYGIDPTTVHKFKRPFHGLYIRDFDNELKVHQSKQADVLAKTEPPYVPLGLPGELVADEAQGELKSGVVETITGEEAFLEEPDRLVPLPKQGTDYHQSLRGLFHSQRECRVPEGSSMVLSYTFQNVLRSSSCALSAFDGRFAALGLDDGGILLWDLVTSECANAMKDITPVLGESIAVRSISKSAGSTTVARLMQNKGAVAPTRTSDPQKDAGGTGEGILCGHDGSVQSLEFGECGQVLLSGGVDGEVRLWLMGSKSTRCVYRGGDSAVMDLSYAPYGYYFASCEADGAARLWATDRSFPLRLLRTAHADCLGVTFHPNSSLLVSPCSDGKVRFWDLRTSGCDIVLQAAPCGFRPSASQDSIIALSKNGRLFATANGNHVSVFDLYQRKRMQVLIGHSEPVVAMDFNHGTSELAVADGATISLWDVKGGFRLSRGNMRRHAWLAHRAGGGRSAGRLRRAPRAVCAVQRGRRGEAHEGLPHLGLAVAAGGVHAGERAPDARPLHVAGRGQHLSGRTLGLTTKVDTCVHGIRLS</sequence>
<dbReference type="RefSeq" id="XP_067713916.1">
    <property type="nucleotide sequence ID" value="XM_067857815.1"/>
</dbReference>
<feature type="domain" description="TFIID subunit TAF5 NTD2" evidence="5">
    <location>
        <begin position="49"/>
        <end position="171"/>
    </location>
</feature>
<name>A0AAV4LQT9_BABCB</name>
<dbReference type="Pfam" id="PF00400">
    <property type="entry name" value="WD40"/>
    <property type="match status" value="4"/>
</dbReference>
<feature type="repeat" description="WD" evidence="3">
    <location>
        <begin position="416"/>
        <end position="447"/>
    </location>
</feature>
<dbReference type="SUPFAM" id="SSF160897">
    <property type="entry name" value="Taf5 N-terminal domain-like"/>
    <property type="match status" value="1"/>
</dbReference>
<dbReference type="InterPro" id="IPR037264">
    <property type="entry name" value="TFIID_NTD2_sf"/>
</dbReference>
<dbReference type="PROSITE" id="PS50294">
    <property type="entry name" value="WD_REPEATS_REGION"/>
    <property type="match status" value="2"/>
</dbReference>
<reference evidence="6 7" key="1">
    <citation type="submission" date="2021-06" db="EMBL/GenBank/DDBJ databases">
        <title>Genome sequence of Babesia caballi.</title>
        <authorList>
            <person name="Yamagishi J."/>
            <person name="Kidaka T."/>
            <person name="Ochi A."/>
        </authorList>
    </citation>
    <scope>NUCLEOTIDE SEQUENCE [LARGE SCALE GENOMIC DNA]</scope>
    <source>
        <strain evidence="6">USDA-D6B2</strain>
    </source>
</reference>
<proteinExistence type="predicted"/>
<feature type="region of interest" description="Disordered" evidence="4">
    <location>
        <begin position="1"/>
        <end position="39"/>
    </location>
</feature>
<dbReference type="InterPro" id="IPR036322">
    <property type="entry name" value="WD40_repeat_dom_sf"/>
</dbReference>
<dbReference type="InterPro" id="IPR001680">
    <property type="entry name" value="WD40_rpt"/>
</dbReference>
<dbReference type="PANTHER" id="PTHR19879:SF1">
    <property type="entry name" value="CANNONBALL-RELATED"/>
    <property type="match status" value="1"/>
</dbReference>